<name>A0AAQ3KT19_9LILI</name>
<organism evidence="7 8">
    <name type="scientific">Canna indica</name>
    <name type="common">Indian-shot</name>
    <dbReference type="NCBI Taxonomy" id="4628"/>
    <lineage>
        <taxon>Eukaryota</taxon>
        <taxon>Viridiplantae</taxon>
        <taxon>Streptophyta</taxon>
        <taxon>Embryophyta</taxon>
        <taxon>Tracheophyta</taxon>
        <taxon>Spermatophyta</taxon>
        <taxon>Magnoliopsida</taxon>
        <taxon>Liliopsida</taxon>
        <taxon>Zingiberales</taxon>
        <taxon>Cannaceae</taxon>
        <taxon>Canna</taxon>
    </lineage>
</organism>
<proteinExistence type="predicted"/>
<dbReference type="PROSITE" id="PS51369">
    <property type="entry name" value="TCP"/>
    <property type="match status" value="1"/>
</dbReference>
<evidence type="ECO:0000256" key="5">
    <source>
        <dbReference type="ARBA" id="ARBA00023242"/>
    </source>
</evidence>
<dbReference type="Proteomes" id="UP001327560">
    <property type="component" value="Chromosome 7"/>
</dbReference>
<dbReference type="InterPro" id="IPR005333">
    <property type="entry name" value="Transcription_factor_TCP"/>
</dbReference>
<evidence type="ECO:0000313" key="7">
    <source>
        <dbReference type="EMBL" id="WOL14463.1"/>
    </source>
</evidence>
<reference evidence="7 8" key="1">
    <citation type="submission" date="2023-10" db="EMBL/GenBank/DDBJ databases">
        <title>Chromosome-scale genome assembly provides insights into flower coloration mechanisms of Canna indica.</title>
        <authorList>
            <person name="Li C."/>
        </authorList>
    </citation>
    <scope>NUCLEOTIDE SEQUENCE [LARGE SCALE GENOMIC DNA]</scope>
    <source>
        <tissue evidence="7">Flower</tissue>
    </source>
</reference>
<evidence type="ECO:0000256" key="4">
    <source>
        <dbReference type="ARBA" id="ARBA00023163"/>
    </source>
</evidence>
<evidence type="ECO:0000256" key="2">
    <source>
        <dbReference type="ARBA" id="ARBA00023015"/>
    </source>
</evidence>
<keyword evidence="2" id="KW-0805">Transcription regulation</keyword>
<gene>
    <name evidence="7" type="ORF">Cni_G23243</name>
</gene>
<sequence length="265" mass="29686">MIQRSREERNMKQLDLGAAGTDIKAQTSLRSWSSSALKNPRIVRVSRSFGGKDRHSKVRTIRGLRDRRVRLSVPTAIQLYDLQDKLGLNQPSKVVDWLLSNAQHEIDKLPPLEMIQGEHHHHLFQFPPYNLASSDQAFFGNTSTANDNEYILRNHKAQAGILSDSAHNSLGFLKRSKEKEALEDLNIEKRNLMQDEGGEQVHHGFVLENNAISATYSTPFYNLESASSNDYLSQGQTPISILASYMAAAAASNVPHLMALHKDSN</sequence>
<dbReference type="PANTHER" id="PTHR31072">
    <property type="entry name" value="TRANSCRIPTION FACTOR TCP4-RELATED"/>
    <property type="match status" value="1"/>
</dbReference>
<dbReference type="AlphaFoldDB" id="A0AAQ3KT19"/>
<dbReference type="EMBL" id="CP136896">
    <property type="protein sequence ID" value="WOL14463.1"/>
    <property type="molecule type" value="Genomic_DNA"/>
</dbReference>
<keyword evidence="4" id="KW-0804">Transcription</keyword>
<protein>
    <recommendedName>
        <fullName evidence="6">TCP domain-containing protein</fullName>
    </recommendedName>
</protein>
<keyword evidence="8" id="KW-1185">Reference proteome</keyword>
<accession>A0AAQ3KT19</accession>
<evidence type="ECO:0000256" key="3">
    <source>
        <dbReference type="ARBA" id="ARBA00023125"/>
    </source>
</evidence>
<evidence type="ECO:0000313" key="8">
    <source>
        <dbReference type="Proteomes" id="UP001327560"/>
    </source>
</evidence>
<evidence type="ECO:0000259" key="6">
    <source>
        <dbReference type="PROSITE" id="PS51369"/>
    </source>
</evidence>
<dbReference type="PANTHER" id="PTHR31072:SF147">
    <property type="entry name" value="TRANSCRIPTION FACTOR TCP13"/>
    <property type="match status" value="1"/>
</dbReference>
<evidence type="ECO:0000256" key="1">
    <source>
        <dbReference type="ARBA" id="ARBA00004123"/>
    </source>
</evidence>
<feature type="domain" description="TCP" evidence="6">
    <location>
        <begin position="51"/>
        <end position="109"/>
    </location>
</feature>
<dbReference type="GO" id="GO:0003700">
    <property type="term" value="F:DNA-binding transcription factor activity"/>
    <property type="evidence" value="ECO:0007669"/>
    <property type="project" value="InterPro"/>
</dbReference>
<comment type="subcellular location">
    <subcellularLocation>
        <location evidence="1">Nucleus</location>
    </subcellularLocation>
</comment>
<keyword evidence="3" id="KW-0238">DNA-binding</keyword>
<keyword evidence="5" id="KW-0539">Nucleus</keyword>
<dbReference type="InterPro" id="IPR017887">
    <property type="entry name" value="TF_TCP_subgr"/>
</dbReference>
<dbReference type="GO" id="GO:0043565">
    <property type="term" value="F:sequence-specific DNA binding"/>
    <property type="evidence" value="ECO:0007669"/>
    <property type="project" value="TreeGrafter"/>
</dbReference>
<dbReference type="GO" id="GO:0005634">
    <property type="term" value="C:nucleus"/>
    <property type="evidence" value="ECO:0007669"/>
    <property type="project" value="UniProtKB-SubCell"/>
</dbReference>
<dbReference type="Pfam" id="PF03634">
    <property type="entry name" value="TCP"/>
    <property type="match status" value="1"/>
</dbReference>